<dbReference type="InterPro" id="IPR021309">
    <property type="entry name" value="YgaP-like_TM"/>
</dbReference>
<keyword evidence="1" id="KW-1133">Transmembrane helix</keyword>
<sequence>MKKNVGSTDKIIRLVIALVLAWLYYAGTISGTWGIVALVVAVIFLVTSMVNFCPLYAILGLNSAPKSKST</sequence>
<organism evidence="3 4">
    <name type="scientific">Algoriphagus lacus</name>
    <dbReference type="NCBI Taxonomy" id="2056311"/>
    <lineage>
        <taxon>Bacteria</taxon>
        <taxon>Pseudomonadati</taxon>
        <taxon>Bacteroidota</taxon>
        <taxon>Cytophagia</taxon>
        <taxon>Cytophagales</taxon>
        <taxon>Cyclobacteriaceae</taxon>
        <taxon>Algoriphagus</taxon>
    </lineage>
</organism>
<name>A0A418PVE4_9BACT</name>
<dbReference type="RefSeq" id="WP_119476987.1">
    <property type="nucleotide sequence ID" value="NZ_QXML01000002.1"/>
</dbReference>
<reference evidence="3 4" key="1">
    <citation type="submission" date="2018-09" db="EMBL/GenBank/DDBJ databases">
        <authorList>
            <person name="Wang X."/>
            <person name="Du Z."/>
        </authorList>
    </citation>
    <scope>NUCLEOTIDE SEQUENCE [LARGE SCALE GENOMIC DNA]</scope>
    <source>
        <strain evidence="3 4">N3</strain>
    </source>
</reference>
<feature type="transmembrane region" description="Helical" evidence="1">
    <location>
        <begin position="12"/>
        <end position="29"/>
    </location>
</feature>
<gene>
    <name evidence="3" type="ORF">D0X99_06565</name>
</gene>
<dbReference type="EMBL" id="QXML01000002">
    <property type="protein sequence ID" value="RIW17552.1"/>
    <property type="molecule type" value="Genomic_DNA"/>
</dbReference>
<keyword evidence="1" id="KW-0472">Membrane</keyword>
<dbReference type="OrthoDB" id="9804804at2"/>
<protein>
    <submittedName>
        <fullName evidence="3">DUF2892 domain-containing protein</fullName>
    </submittedName>
</protein>
<evidence type="ECO:0000313" key="4">
    <source>
        <dbReference type="Proteomes" id="UP000283522"/>
    </source>
</evidence>
<evidence type="ECO:0000256" key="1">
    <source>
        <dbReference type="SAM" id="Phobius"/>
    </source>
</evidence>
<feature type="domain" description="Inner membrane protein YgaP-like transmembrane" evidence="2">
    <location>
        <begin position="1"/>
        <end position="66"/>
    </location>
</feature>
<comment type="caution">
    <text evidence="3">The sequence shown here is derived from an EMBL/GenBank/DDBJ whole genome shotgun (WGS) entry which is preliminary data.</text>
</comment>
<dbReference type="Pfam" id="PF11127">
    <property type="entry name" value="YgaP-like_TM"/>
    <property type="match status" value="1"/>
</dbReference>
<keyword evidence="1" id="KW-0812">Transmembrane</keyword>
<accession>A0A418PVE4</accession>
<feature type="transmembrane region" description="Helical" evidence="1">
    <location>
        <begin position="35"/>
        <end position="59"/>
    </location>
</feature>
<keyword evidence="4" id="KW-1185">Reference proteome</keyword>
<dbReference type="Proteomes" id="UP000283522">
    <property type="component" value="Unassembled WGS sequence"/>
</dbReference>
<proteinExistence type="predicted"/>
<evidence type="ECO:0000313" key="3">
    <source>
        <dbReference type="EMBL" id="RIW17552.1"/>
    </source>
</evidence>
<evidence type="ECO:0000259" key="2">
    <source>
        <dbReference type="Pfam" id="PF11127"/>
    </source>
</evidence>
<dbReference type="AlphaFoldDB" id="A0A418PVE4"/>